<evidence type="ECO:0000313" key="1">
    <source>
        <dbReference type="EMBL" id="PTI70250.1"/>
    </source>
</evidence>
<comment type="caution">
    <text evidence="1">The sequence shown here is derived from an EMBL/GenBank/DDBJ whole genome shotgun (WGS) entry which is preliminary data.</text>
</comment>
<dbReference type="SUPFAM" id="SSF51430">
    <property type="entry name" value="NAD(P)-linked oxidoreductase"/>
    <property type="match status" value="1"/>
</dbReference>
<dbReference type="InterPro" id="IPR036812">
    <property type="entry name" value="NAD(P)_OxRdtase_dom_sf"/>
</dbReference>
<dbReference type="Proteomes" id="UP000240859">
    <property type="component" value="Unassembled WGS sequence"/>
</dbReference>
<keyword evidence="2" id="KW-1185">Reference proteome</keyword>
<accession>A0ABX5ITE3</accession>
<evidence type="ECO:0000313" key="2">
    <source>
        <dbReference type="Proteomes" id="UP000240859"/>
    </source>
</evidence>
<reference evidence="1 2" key="1">
    <citation type="journal article" date="2016" name="Front. Microbiol.">
        <title>Comprehensive Phylogenetic Analysis of Bovine Non-aureus Staphylococci Species Based on Whole-Genome Sequencing.</title>
        <authorList>
            <person name="Naushad S."/>
            <person name="Barkema H.W."/>
            <person name="Luby C."/>
            <person name="Condas L.A."/>
            <person name="Nobrega D.B."/>
            <person name="Carson D.A."/>
            <person name="De Buck J."/>
        </authorList>
    </citation>
    <scope>NUCLEOTIDE SEQUENCE [LARGE SCALE GENOMIC DNA]</scope>
    <source>
        <strain evidence="1 2">SNUC 1084</strain>
    </source>
</reference>
<sequence>MLAKSGNPERMAQNSDVFYFELTEEDNQQIAKLDVKASQFFSHADPEMIRSLSARILDMRYKYSQVKGLNPFILAFNLRG</sequence>
<gene>
    <name evidence="1" type="ORF">BU057_02205</name>
</gene>
<dbReference type="Gene3D" id="3.20.20.100">
    <property type="entry name" value="NADP-dependent oxidoreductase domain"/>
    <property type="match status" value="1"/>
</dbReference>
<protein>
    <submittedName>
        <fullName evidence="1">Uncharacterized protein</fullName>
    </submittedName>
</protein>
<dbReference type="EMBL" id="PZFR01000006">
    <property type="protein sequence ID" value="PTI70250.1"/>
    <property type="molecule type" value="Genomic_DNA"/>
</dbReference>
<name>A0ABX5ITE3_9STAP</name>
<organism evidence="1 2">
    <name type="scientific">Staphylococcus succinus</name>
    <dbReference type="NCBI Taxonomy" id="61015"/>
    <lineage>
        <taxon>Bacteria</taxon>
        <taxon>Bacillati</taxon>
        <taxon>Bacillota</taxon>
        <taxon>Bacilli</taxon>
        <taxon>Bacillales</taxon>
        <taxon>Staphylococcaceae</taxon>
        <taxon>Staphylococcus</taxon>
    </lineage>
</organism>
<proteinExistence type="predicted"/>